<sequence>MSTLYRTIDGDMLDAICKARLGSEAHAPAVLDANPGLAGLGPVYPAGVLISLPDVSEPVATGQIRLWGRT</sequence>
<dbReference type="EMBL" id="CP024422">
    <property type="protein sequence ID" value="ATQ56443.1"/>
    <property type="molecule type" value="Genomic_DNA"/>
</dbReference>
<name>A0A2D2C1Q7_9RHOB</name>
<protein>
    <submittedName>
        <fullName evidence="1">Phage tail protein</fullName>
    </submittedName>
</protein>
<dbReference type="RefSeq" id="WP_099649251.1">
    <property type="nucleotide sequence ID" value="NZ_CP024422.1"/>
</dbReference>
<accession>A0A2D2C1Q7</accession>
<evidence type="ECO:0000313" key="1">
    <source>
        <dbReference type="EMBL" id="ATQ56443.1"/>
    </source>
</evidence>
<dbReference type="AlphaFoldDB" id="A0A2D2C1Q7"/>
<proteinExistence type="predicted"/>
<reference evidence="1 2" key="1">
    <citation type="submission" date="2017-10" db="EMBL/GenBank/DDBJ databases">
        <title>Complete genome sequence of Paracoccus yeei TT13 isolated from human skin.</title>
        <authorList>
            <person name="Lee K."/>
            <person name="Lim J.Y."/>
            <person name="Hwang I."/>
        </authorList>
    </citation>
    <scope>NUCLEOTIDE SEQUENCE [LARGE SCALE GENOMIC DNA]</scope>
    <source>
        <strain evidence="1 2">TT13</strain>
    </source>
</reference>
<evidence type="ECO:0000313" key="2">
    <source>
        <dbReference type="Proteomes" id="UP000229314"/>
    </source>
</evidence>
<dbReference type="InterPro" id="IPR008861">
    <property type="entry name" value="GpX-like"/>
</dbReference>
<dbReference type="Proteomes" id="UP000229314">
    <property type="component" value="Chromosome"/>
</dbReference>
<gene>
    <name evidence="1" type="ORF">PYTT13_11950</name>
</gene>
<dbReference type="Pfam" id="PF05489">
    <property type="entry name" value="Phage_tail_X"/>
    <property type="match status" value="1"/>
</dbReference>
<dbReference type="GeneID" id="78898371"/>
<organism evidence="1 2">
    <name type="scientific">Paracoccus yeei</name>
    <dbReference type="NCBI Taxonomy" id="147645"/>
    <lineage>
        <taxon>Bacteria</taxon>
        <taxon>Pseudomonadati</taxon>
        <taxon>Pseudomonadota</taxon>
        <taxon>Alphaproteobacteria</taxon>
        <taxon>Rhodobacterales</taxon>
        <taxon>Paracoccaceae</taxon>
        <taxon>Paracoccus</taxon>
    </lineage>
</organism>